<dbReference type="EMBL" id="PKPP01004086">
    <property type="protein sequence ID" value="PWA66181.1"/>
    <property type="molecule type" value="Genomic_DNA"/>
</dbReference>
<feature type="domain" description="DUF2921" evidence="13">
    <location>
        <begin position="28"/>
        <end position="184"/>
    </location>
</feature>
<feature type="domain" description="DUF2921" evidence="13">
    <location>
        <begin position="462"/>
        <end position="571"/>
    </location>
</feature>
<evidence type="ECO:0000256" key="11">
    <source>
        <dbReference type="SAM" id="SignalP"/>
    </source>
</evidence>
<comment type="caution">
    <text evidence="14">The sequence shown here is derived from an EMBL/GenBank/DDBJ whole genome shotgun (WGS) entry which is preliminary data.</text>
</comment>
<evidence type="ECO:0000313" key="15">
    <source>
        <dbReference type="Proteomes" id="UP000245207"/>
    </source>
</evidence>
<accession>A0A2U1MY42</accession>
<feature type="transmembrane region" description="Helical" evidence="10">
    <location>
        <begin position="707"/>
        <end position="725"/>
    </location>
</feature>
<evidence type="ECO:0000313" key="14">
    <source>
        <dbReference type="EMBL" id="PWA66181.1"/>
    </source>
</evidence>
<keyword evidence="5" id="KW-0808">Transferase</keyword>
<evidence type="ECO:0000256" key="6">
    <source>
        <dbReference type="ARBA" id="ARBA00022692"/>
    </source>
</evidence>
<dbReference type="Proteomes" id="UP000245207">
    <property type="component" value="Unassembled WGS sequence"/>
</dbReference>
<comment type="subcellular location">
    <subcellularLocation>
        <location evidence="2">Endomembrane system</location>
        <topology evidence="2">Multi-pass membrane protein</topology>
    </subcellularLocation>
</comment>
<evidence type="ECO:0000259" key="13">
    <source>
        <dbReference type="Pfam" id="PF25333"/>
    </source>
</evidence>
<feature type="transmembrane region" description="Helical" evidence="10">
    <location>
        <begin position="672"/>
        <end position="695"/>
    </location>
</feature>
<dbReference type="EC" id="2.3.2.27" evidence="4"/>
<dbReference type="PANTHER" id="PTHR33389">
    <property type="entry name" value="FAMILY PROTEIN, PUTATIVE (DUF2921)-RELATED"/>
    <property type="match status" value="1"/>
</dbReference>
<evidence type="ECO:0000256" key="2">
    <source>
        <dbReference type="ARBA" id="ARBA00004127"/>
    </source>
</evidence>
<evidence type="ECO:0000256" key="5">
    <source>
        <dbReference type="ARBA" id="ARBA00022679"/>
    </source>
</evidence>
<proteinExistence type="predicted"/>
<evidence type="ECO:0000256" key="7">
    <source>
        <dbReference type="ARBA" id="ARBA00022786"/>
    </source>
</evidence>
<keyword evidence="15" id="KW-1185">Reference proteome</keyword>
<feature type="transmembrane region" description="Helical" evidence="10">
    <location>
        <begin position="812"/>
        <end position="830"/>
    </location>
</feature>
<reference evidence="14 15" key="1">
    <citation type="journal article" date="2018" name="Mol. Plant">
        <title>The genome of Artemisia annua provides insight into the evolution of Asteraceae family and artemisinin biosynthesis.</title>
        <authorList>
            <person name="Shen Q."/>
            <person name="Zhang L."/>
            <person name="Liao Z."/>
            <person name="Wang S."/>
            <person name="Yan T."/>
            <person name="Shi P."/>
            <person name="Liu M."/>
            <person name="Fu X."/>
            <person name="Pan Q."/>
            <person name="Wang Y."/>
            <person name="Lv Z."/>
            <person name="Lu X."/>
            <person name="Zhang F."/>
            <person name="Jiang W."/>
            <person name="Ma Y."/>
            <person name="Chen M."/>
            <person name="Hao X."/>
            <person name="Li L."/>
            <person name="Tang Y."/>
            <person name="Lv G."/>
            <person name="Zhou Y."/>
            <person name="Sun X."/>
            <person name="Brodelius P.E."/>
            <person name="Rose J.K.C."/>
            <person name="Tang K."/>
        </authorList>
    </citation>
    <scope>NUCLEOTIDE SEQUENCE [LARGE SCALE GENOMIC DNA]</scope>
    <source>
        <strain evidence="15">cv. Huhao1</strain>
        <tissue evidence="14">Leaf</tissue>
    </source>
</reference>
<dbReference type="GO" id="GO:0012505">
    <property type="term" value="C:endomembrane system"/>
    <property type="evidence" value="ECO:0007669"/>
    <property type="project" value="UniProtKB-SubCell"/>
</dbReference>
<protein>
    <recommendedName>
        <fullName evidence="4">RING-type E3 ubiquitin transferase</fullName>
        <ecNumber evidence="4">2.3.2.27</ecNumber>
    </recommendedName>
</protein>
<keyword evidence="8 10" id="KW-1133">Transmembrane helix</keyword>
<keyword evidence="7" id="KW-0833">Ubl conjugation pathway</keyword>
<feature type="transmembrane region" description="Helical" evidence="10">
    <location>
        <begin position="625"/>
        <end position="652"/>
    </location>
</feature>
<feature type="domain" description="SWEET-like" evidence="12">
    <location>
        <begin position="583"/>
        <end position="844"/>
    </location>
</feature>
<evidence type="ECO:0000259" key="12">
    <source>
        <dbReference type="Pfam" id="PF11145"/>
    </source>
</evidence>
<evidence type="ECO:0000256" key="3">
    <source>
        <dbReference type="ARBA" id="ARBA00004906"/>
    </source>
</evidence>
<keyword evidence="11" id="KW-0732">Signal</keyword>
<dbReference type="GO" id="GO:0061630">
    <property type="term" value="F:ubiquitin protein ligase activity"/>
    <property type="evidence" value="ECO:0007669"/>
    <property type="project" value="UniProtKB-EC"/>
</dbReference>
<evidence type="ECO:0000256" key="1">
    <source>
        <dbReference type="ARBA" id="ARBA00000900"/>
    </source>
</evidence>
<feature type="signal peptide" evidence="11">
    <location>
        <begin position="1"/>
        <end position="19"/>
    </location>
</feature>
<dbReference type="PANTHER" id="PTHR33389:SF18">
    <property type="entry name" value="OS01G0677900 PROTEIN"/>
    <property type="match status" value="1"/>
</dbReference>
<evidence type="ECO:0000256" key="9">
    <source>
        <dbReference type="ARBA" id="ARBA00023136"/>
    </source>
</evidence>
<feature type="chain" id="PRO_5015489656" description="RING-type E3 ubiquitin transferase" evidence="11">
    <location>
        <begin position="20"/>
        <end position="941"/>
    </location>
</feature>
<dbReference type="InterPro" id="IPR021319">
    <property type="entry name" value="DUF2921"/>
</dbReference>
<dbReference type="OrthoDB" id="607498at2759"/>
<organism evidence="14 15">
    <name type="scientific">Artemisia annua</name>
    <name type="common">Sweet wormwood</name>
    <dbReference type="NCBI Taxonomy" id="35608"/>
    <lineage>
        <taxon>Eukaryota</taxon>
        <taxon>Viridiplantae</taxon>
        <taxon>Streptophyta</taxon>
        <taxon>Embryophyta</taxon>
        <taxon>Tracheophyta</taxon>
        <taxon>Spermatophyta</taxon>
        <taxon>Magnoliopsida</taxon>
        <taxon>eudicotyledons</taxon>
        <taxon>Gunneridae</taxon>
        <taxon>Pentapetalae</taxon>
        <taxon>asterids</taxon>
        <taxon>campanulids</taxon>
        <taxon>Asterales</taxon>
        <taxon>Asteraceae</taxon>
        <taxon>Asteroideae</taxon>
        <taxon>Anthemideae</taxon>
        <taxon>Artemisiinae</taxon>
        <taxon>Artemisia</taxon>
    </lineage>
</organism>
<keyword evidence="6 10" id="KW-0812">Transmembrane</keyword>
<dbReference type="STRING" id="35608.A0A2U1MY42"/>
<keyword evidence="9 10" id="KW-0472">Membrane</keyword>
<dbReference type="InterPro" id="IPR057425">
    <property type="entry name" value="DUF2921_N"/>
</dbReference>
<dbReference type="Pfam" id="PF25333">
    <property type="entry name" value="DUF2921_N"/>
    <property type="match status" value="3"/>
</dbReference>
<sequence>MNLSLFLIFFLVFIPKVFPFSTLNTIPYSDHCNSFVPEATATDDKVFTRQPFLEPLTTHYTGGQNILDHDSQRSIFFVATRNLFKTNVVDTYQIQALLRFSLSNIYHLPSNLKFHLDGFWSVSTNKMCMVGSATWFSKEGKSLKLDAVLKLNFARFITLETSLVSGILKSLAEPHDSNYFDPISMLGFHRVAPFMYNYTLVSNQECKSSTLEDSVTSIQSLGICPIFLPRFVTYKLEHPTSCKNCSLFGQDSDYLPTFVSLYAIQCASKEKKLRFLIEFQDRRFTPYYQSFNPNISLIGEGTWNGTKEVLCITACRILNQSDPLGSARVGDCSIRLTLWFPAVRSIMKTHNTEGQIWTTKLTDETGSFRTVKFQSFDHSPENYGWKYEYTQMEKVKRVCPKKKNVGDKYQFGYYGFDMSVKHKNLDSTGSAVPIFVGDHMYSRHHILNRNFSPWKAAAPPVSSVTSYGSRQNISFEISFRLNFSSNSRRGISSLSLSSSDDDKVKISAEGFYDSETGEICMVGCRNINTNNTSFDCEIAVKFHLPRGNGSFLKGSIESLREKRDVLYFEHLDIFSLTYTETEVRKMIWRIDLEIIMVLISDTLVCVFIGQQLFHLKKDPEMASSISVFTMLILTLGYMIPLMLNFEAIFSNIRSHQNIPLGTNGGWVEMNEVVVRIVTMVAFILQFRLLQLTWIAKQNNWIHEIWTLVIYLPAYIIGGLAMLVLNRKNNNFTINLRSYAGLTLDGFLFPQLIHNILQNSKGNALCYSFFIGTTFVRLVPHVYDRYRGPKNISHQFDRLYIYANPRADFYSPYWDIVIVCGGVVLAVINFLQQCFGGRFVFPKRFRETVEYEMHFVDLVIGYFRDHAHGILATCKAYTKGVKVGCAIDSGEEAGSQWFKSNVEGYMKTLIGAFKEIGAENVDEFMPPTPKSLAQKIWDFFKR</sequence>
<dbReference type="Pfam" id="PF11145">
    <property type="entry name" value="DUF2921"/>
    <property type="match status" value="1"/>
</dbReference>
<evidence type="ECO:0000256" key="8">
    <source>
        <dbReference type="ARBA" id="ARBA00022989"/>
    </source>
</evidence>
<feature type="domain" description="DUF2921" evidence="13">
    <location>
        <begin position="263"/>
        <end position="371"/>
    </location>
</feature>
<dbReference type="AlphaFoldDB" id="A0A2U1MY42"/>
<comment type="pathway">
    <text evidence="3">Protein modification; protein ubiquitination.</text>
</comment>
<comment type="catalytic activity">
    <reaction evidence="1">
        <text>S-ubiquitinyl-[E2 ubiquitin-conjugating enzyme]-L-cysteine + [acceptor protein]-L-lysine = [E2 ubiquitin-conjugating enzyme]-L-cysteine + N(6)-ubiquitinyl-[acceptor protein]-L-lysine.</text>
        <dbReference type="EC" id="2.3.2.27"/>
    </reaction>
</comment>
<name>A0A2U1MY42_ARTAN</name>
<evidence type="ECO:0000256" key="10">
    <source>
        <dbReference type="SAM" id="Phobius"/>
    </source>
</evidence>
<gene>
    <name evidence="14" type="ORF">CTI12_AA330670</name>
</gene>
<evidence type="ECO:0000256" key="4">
    <source>
        <dbReference type="ARBA" id="ARBA00012483"/>
    </source>
</evidence>